<dbReference type="AlphaFoldDB" id="A0A4R1L1Z4"/>
<dbReference type="GO" id="GO:0010411">
    <property type="term" value="P:xyloglucan metabolic process"/>
    <property type="evidence" value="ECO:0007669"/>
    <property type="project" value="TreeGrafter"/>
</dbReference>
<dbReference type="InterPro" id="IPR015943">
    <property type="entry name" value="WD40/YVTN_repeat-like_dom_sf"/>
</dbReference>
<proteinExistence type="predicted"/>
<keyword evidence="4" id="KW-1185">Reference proteome</keyword>
<dbReference type="InterPro" id="IPR052025">
    <property type="entry name" value="Xyloglucanase_GH74"/>
</dbReference>
<dbReference type="RefSeq" id="WP_207901431.1">
    <property type="nucleotide sequence ID" value="NZ_SMGK01000004.1"/>
</dbReference>
<keyword evidence="2" id="KW-0732">Signal</keyword>
<dbReference type="SUPFAM" id="SSF50939">
    <property type="entry name" value="Sialidases"/>
    <property type="match status" value="2"/>
</dbReference>
<dbReference type="Gene3D" id="2.60.40.4070">
    <property type="match status" value="1"/>
</dbReference>
<accession>A0A4R1L1Z4</accession>
<dbReference type="Gene3D" id="2.130.10.10">
    <property type="entry name" value="YVTN repeat-like/Quinoprotein amine dehydrogenase"/>
    <property type="match status" value="3"/>
</dbReference>
<dbReference type="CDD" id="cd15482">
    <property type="entry name" value="Sialidase_non-viral"/>
    <property type="match status" value="1"/>
</dbReference>
<dbReference type="EMBL" id="SMGK01000004">
    <property type="protein sequence ID" value="TCK72008.1"/>
    <property type="molecule type" value="Genomic_DNA"/>
</dbReference>
<dbReference type="Proteomes" id="UP000295210">
    <property type="component" value="Unassembled WGS sequence"/>
</dbReference>
<organism evidence="3 4">
    <name type="scientific">Acidipila rosea</name>
    <dbReference type="NCBI Taxonomy" id="768535"/>
    <lineage>
        <taxon>Bacteria</taxon>
        <taxon>Pseudomonadati</taxon>
        <taxon>Acidobacteriota</taxon>
        <taxon>Terriglobia</taxon>
        <taxon>Terriglobales</taxon>
        <taxon>Acidobacteriaceae</taxon>
        <taxon>Acidipila</taxon>
    </lineage>
</organism>
<feature type="chain" id="PRO_5020960131" description="Sortilin (Neurotensin receptor 3)" evidence="2">
    <location>
        <begin position="25"/>
        <end position="1042"/>
    </location>
</feature>
<dbReference type="PANTHER" id="PTHR43739:SF5">
    <property type="entry name" value="EXO-ALPHA-SIALIDASE"/>
    <property type="match status" value="1"/>
</dbReference>
<feature type="signal peptide" evidence="2">
    <location>
        <begin position="1"/>
        <end position="24"/>
    </location>
</feature>
<evidence type="ECO:0000313" key="4">
    <source>
        <dbReference type="Proteomes" id="UP000295210"/>
    </source>
</evidence>
<feature type="region of interest" description="Disordered" evidence="1">
    <location>
        <begin position="849"/>
        <end position="872"/>
    </location>
</feature>
<comment type="caution">
    <text evidence="3">The sequence shown here is derived from an EMBL/GenBank/DDBJ whole genome shotgun (WGS) entry which is preliminary data.</text>
</comment>
<gene>
    <name evidence="3" type="ORF">C7378_2639</name>
</gene>
<evidence type="ECO:0000256" key="2">
    <source>
        <dbReference type="SAM" id="SignalP"/>
    </source>
</evidence>
<protein>
    <recommendedName>
        <fullName evidence="5">Sortilin (Neurotensin receptor 3)</fullName>
    </recommendedName>
</protein>
<dbReference type="PANTHER" id="PTHR43739">
    <property type="entry name" value="XYLOGLUCANASE (EUROFUNG)"/>
    <property type="match status" value="1"/>
</dbReference>
<evidence type="ECO:0000256" key="1">
    <source>
        <dbReference type="SAM" id="MobiDB-lite"/>
    </source>
</evidence>
<reference evidence="3 4" key="1">
    <citation type="submission" date="2019-03" db="EMBL/GenBank/DDBJ databases">
        <title>Genomic Encyclopedia of Type Strains, Phase IV (KMG-IV): sequencing the most valuable type-strain genomes for metagenomic binning, comparative biology and taxonomic classification.</title>
        <authorList>
            <person name="Goeker M."/>
        </authorList>
    </citation>
    <scope>NUCLEOTIDE SEQUENCE [LARGE SCALE GENOMIC DNA]</scope>
    <source>
        <strain evidence="3 4">DSM 103428</strain>
    </source>
</reference>
<dbReference type="InterPro" id="IPR036278">
    <property type="entry name" value="Sialidase_sf"/>
</dbReference>
<evidence type="ECO:0000313" key="3">
    <source>
        <dbReference type="EMBL" id="TCK72008.1"/>
    </source>
</evidence>
<sequence length="1042" mass="112298">MSIPFRRFVGALAVVSLLSVSAIAQTSSVQQLFGDLHWRLIGPFRGGRAVAVSGVPGSATHFYFGSVDGGIWETTSAGTVWKPIFDSQKIASIGSIAVSESDPSTIYAGTGESDIRSDLATGDGVYKSTDGGATWKNIGLRDSRQISRVLIDPQDPGTVYVGVLGHAYGPSDERGVYRTKDGGATWERILDKGPSVGIADMAQAAAKPAVLFAATWNAHRPPWSTYAPLEGPGNAIYRTTDGGDNWSQLTGHGLPAGDWGRVGIAVSPDGQRVYALIDDAGQSGLYRSDDGGESWTLANSDPRLTSRSWYFNCITIDPQHPDTLYIPNVALYRTTDAGRTISIVRGAPGGDDYHQIWVDPKNADHLVLGTDQGTSISLDHGATWTTWYNQPTGQLYHVTTDHRFPYAVYGAQQDSGAMAVYSRTDHSRITPRDWFQPGGSESGYIALDPKDEDIIYITDTYGGLQRFDRRTSFSQNITPLPTDAFGTSIDKRKYRDAWTPALVFSPADKTSLYLGTQYVMKTVDGGIHWQQISGDLTGAVKGASTTGPTTVDNAMQRGYGVVYAIAPSPLDAKLIWAGSDTGLVHLTRDGGATWSDVTPKGLTPWSKIALIEASPFDPSTAYVSVDRHRLDDMKPYIYVTHDAGHSWQLAVDGIAPDSFVNCVREDTKQRGLLYAGTERGLYVSFDDGAHWQPLQLNLPTTSVRDINIHGDDVVIATHGRSFWILDDAAPLRQMAAAAAAQKSFFYVTATALRVDNDAFLGTPLPPEEPTAANPPSGAIFDYLLKVPAQTITLRIYDQHHTLLRHFSSGEKPAAHPPLPIAERWFPAPQVLQTTAGEHRFIWDLATGESGASAADDDDDDGGTPQGPRVPPGVYSAVLTIDGQTFTQPLTVAMDPRVTATTAALVQQFDLGQRIYADTLNSRKALAEAQSAQQQLKALASPDLTKGVQEAIGKILDGDAGLARANSELSQALQVVESGHGPAPATALDLYRQARSAASAAEGKWAALKSSELPALNEQLRKANKKPLAISQIEQTVEYLMTR</sequence>
<evidence type="ECO:0008006" key="5">
    <source>
        <dbReference type="Google" id="ProtNLM"/>
    </source>
</evidence>
<name>A0A4R1L1Z4_9BACT</name>